<accession>A0A953JEK6</accession>
<dbReference type="AlphaFoldDB" id="A0A953JEK6"/>
<reference evidence="1" key="1">
    <citation type="journal article" date="2021" name="bioRxiv">
        <title>Unraveling nitrogen, sulfur and carbon metabolic pathways and microbial community transcriptional responses to substrate deprivation and toxicity stresses in a bioreactor mimicking anoxic brackish coastal sediment conditions.</title>
        <authorList>
            <person name="Martins P.D."/>
            <person name="Echeveste M.J."/>
            <person name="Arshad A."/>
            <person name="Kurth J."/>
            <person name="Ouboter H."/>
            <person name="Jetten M.S.M."/>
            <person name="Welte C.U."/>
        </authorList>
    </citation>
    <scope>NUCLEOTIDE SEQUENCE</scope>
    <source>
        <strain evidence="1">MAG_39</strain>
    </source>
</reference>
<evidence type="ECO:0000313" key="1">
    <source>
        <dbReference type="EMBL" id="MBZ0157150.1"/>
    </source>
</evidence>
<protein>
    <recommendedName>
        <fullName evidence="3">HD/PDEase domain-containing protein</fullName>
    </recommendedName>
</protein>
<reference evidence="1" key="2">
    <citation type="submission" date="2021-08" db="EMBL/GenBank/DDBJ databases">
        <authorList>
            <person name="Dalcin Martins P."/>
        </authorList>
    </citation>
    <scope>NUCLEOTIDE SEQUENCE</scope>
    <source>
        <strain evidence="1">MAG_39</strain>
    </source>
</reference>
<dbReference type="Gene3D" id="1.10.3210.10">
    <property type="entry name" value="Hypothetical protein af1432"/>
    <property type="match status" value="1"/>
</dbReference>
<evidence type="ECO:0000313" key="2">
    <source>
        <dbReference type="Proteomes" id="UP000705867"/>
    </source>
</evidence>
<organism evidence="1 2">
    <name type="scientific">Candidatus Nitrobium versatile</name>
    <dbReference type="NCBI Taxonomy" id="2884831"/>
    <lineage>
        <taxon>Bacteria</taxon>
        <taxon>Pseudomonadati</taxon>
        <taxon>Nitrospirota</taxon>
        <taxon>Nitrospiria</taxon>
        <taxon>Nitrospirales</taxon>
        <taxon>Nitrospiraceae</taxon>
        <taxon>Candidatus Nitrobium</taxon>
    </lineage>
</organism>
<dbReference type="Proteomes" id="UP000705867">
    <property type="component" value="Unassembled WGS sequence"/>
</dbReference>
<proteinExistence type="predicted"/>
<gene>
    <name evidence="1" type="ORF">K8I29_13170</name>
</gene>
<sequence>MDDGKRHLADLVNMESPQAVYDEVRHIVSLIHPGFPLPLLDTVFRDTVRLFRGRYPGYRACTTEYHNLKHTTDVLIALARIMHGASLKKAPLSEEGVFLGLLSALLHDSGYIQAADDRKGTGAKYTLIHVERSVAFAEAYCARKRYPAGYAEKCTSMIRCTNLNTPVGEIPFLSEEVELVGRMLGAADLVGQMADRVYLEKLLFLFYEFKEGLLKGYSSERDLLQKTLTFYEHTKSRLDSDLGGIHRYLRHHFRERWGMDKDLYARAIESNIKHLRFILDDSGKDHRSHLQRGGIVKRLGRKPPSSG</sequence>
<comment type="caution">
    <text evidence="1">The sequence shown here is derived from an EMBL/GenBank/DDBJ whole genome shotgun (WGS) entry which is preliminary data.</text>
</comment>
<dbReference type="EMBL" id="JAIOIV010000105">
    <property type="protein sequence ID" value="MBZ0157150.1"/>
    <property type="molecule type" value="Genomic_DNA"/>
</dbReference>
<name>A0A953JEK6_9BACT</name>
<evidence type="ECO:0008006" key="3">
    <source>
        <dbReference type="Google" id="ProtNLM"/>
    </source>
</evidence>
<dbReference type="SUPFAM" id="SSF109604">
    <property type="entry name" value="HD-domain/PDEase-like"/>
    <property type="match status" value="1"/>
</dbReference>